<feature type="region of interest" description="Disordered" evidence="1">
    <location>
        <begin position="1"/>
        <end position="64"/>
    </location>
</feature>
<keyword evidence="2" id="KW-1133">Transmembrane helix</keyword>
<accession>A0A9P6H6A7</accession>
<dbReference type="Proteomes" id="UP000736335">
    <property type="component" value="Unassembled WGS sequence"/>
</dbReference>
<keyword evidence="2" id="KW-0812">Transmembrane</keyword>
<evidence type="ECO:0000313" key="5">
    <source>
        <dbReference type="Proteomes" id="UP000736335"/>
    </source>
</evidence>
<dbReference type="Pfam" id="PF20153">
    <property type="entry name" value="DUF6535"/>
    <property type="match status" value="1"/>
</dbReference>
<name>A0A9P6H6A7_9AGAM</name>
<proteinExistence type="predicted"/>
<feature type="transmembrane region" description="Helical" evidence="2">
    <location>
        <begin position="110"/>
        <end position="131"/>
    </location>
</feature>
<dbReference type="EMBL" id="WIUZ02000016">
    <property type="protein sequence ID" value="KAF9780443.1"/>
    <property type="molecule type" value="Genomic_DNA"/>
</dbReference>
<feature type="transmembrane region" description="Helical" evidence="2">
    <location>
        <begin position="266"/>
        <end position="290"/>
    </location>
</feature>
<reference evidence="4" key="1">
    <citation type="journal article" date="2020" name="Nat. Commun.">
        <title>Large-scale genome sequencing of mycorrhizal fungi provides insights into the early evolution of symbiotic traits.</title>
        <authorList>
            <person name="Miyauchi S."/>
            <person name="Kiss E."/>
            <person name="Kuo A."/>
            <person name="Drula E."/>
            <person name="Kohler A."/>
            <person name="Sanchez-Garcia M."/>
            <person name="Morin E."/>
            <person name="Andreopoulos B."/>
            <person name="Barry K.W."/>
            <person name="Bonito G."/>
            <person name="Buee M."/>
            <person name="Carver A."/>
            <person name="Chen C."/>
            <person name="Cichocki N."/>
            <person name="Clum A."/>
            <person name="Culley D."/>
            <person name="Crous P.W."/>
            <person name="Fauchery L."/>
            <person name="Girlanda M."/>
            <person name="Hayes R.D."/>
            <person name="Keri Z."/>
            <person name="LaButti K."/>
            <person name="Lipzen A."/>
            <person name="Lombard V."/>
            <person name="Magnuson J."/>
            <person name="Maillard F."/>
            <person name="Murat C."/>
            <person name="Nolan M."/>
            <person name="Ohm R.A."/>
            <person name="Pangilinan J."/>
            <person name="Pereira M.F."/>
            <person name="Perotto S."/>
            <person name="Peter M."/>
            <person name="Pfister S."/>
            <person name="Riley R."/>
            <person name="Sitrit Y."/>
            <person name="Stielow J.B."/>
            <person name="Szollosi G."/>
            <person name="Zifcakova L."/>
            <person name="Stursova M."/>
            <person name="Spatafora J.W."/>
            <person name="Tedersoo L."/>
            <person name="Vaario L.M."/>
            <person name="Yamada A."/>
            <person name="Yan M."/>
            <person name="Wang P."/>
            <person name="Xu J."/>
            <person name="Bruns T."/>
            <person name="Baldrian P."/>
            <person name="Vilgalys R."/>
            <person name="Dunand C."/>
            <person name="Henrissat B."/>
            <person name="Grigoriev I.V."/>
            <person name="Hibbett D."/>
            <person name="Nagy L.G."/>
            <person name="Martin F.M."/>
        </authorList>
    </citation>
    <scope>NUCLEOTIDE SEQUENCE</scope>
    <source>
        <strain evidence="4">UH-Tt-Lm1</strain>
    </source>
</reference>
<sequence>MADLEEVSENPRTAEENQPGCEDERDASHQNGKKRRKSGRSDSSIQTFPSVQTSEARWKGKDDGRNVRQYVDEEETAFIREDRRARFYEKYRQVAEEYDKEFLEEYSEDLGATLTFAGLLSAVTAAFIVGINPQLWPDSNAETAALLRVLVYKIDNTTFGNDIPTIPQKTGPPPAMVQVQAILFVSLAASLGSASLLMLGKRWLNRYASSVRGSAIERCQNRQRKLDGIGAWHFGSMMEPLPLLQIALLLLGCALSRYLWEVDATVASVVLGATAFGILFYFFIVAYGVAFETCPFQTSGAHLIRHLLLWSASAVRDAPRRATRILFITVASLIGAYRLGRAAIRTLPTFPIGTHHPIRRPYDQQYPPAERRFDQLPALLDSRCISWTLQTSLDQQVRLSTLEYLATTSELVGFLPALITDCFDAFVGCVGLSDRKVVIVGGLEQLATVSARCLFLLLHQLLVTDPTSDTLADLRRRYRMTFPPEVDFTDLPFHSTMTMIDDLVGQGRNHRNISWDNFSPFSQEHIAFTQLMVEASWAQYQQMGRRKVPRWILRFVIHSLSMDPSPPAPVIAGCLTIIAIDLDCDLLNITSLDQRS</sequence>
<dbReference type="AlphaFoldDB" id="A0A9P6H6A7"/>
<reference evidence="4" key="2">
    <citation type="submission" date="2020-11" db="EMBL/GenBank/DDBJ databases">
        <authorList>
            <consortium name="DOE Joint Genome Institute"/>
            <person name="Kuo A."/>
            <person name="Miyauchi S."/>
            <person name="Kiss E."/>
            <person name="Drula E."/>
            <person name="Kohler A."/>
            <person name="Sanchez-Garcia M."/>
            <person name="Andreopoulos B."/>
            <person name="Barry K.W."/>
            <person name="Bonito G."/>
            <person name="Buee M."/>
            <person name="Carver A."/>
            <person name="Chen C."/>
            <person name="Cichocki N."/>
            <person name="Clum A."/>
            <person name="Culley D."/>
            <person name="Crous P.W."/>
            <person name="Fauchery L."/>
            <person name="Girlanda M."/>
            <person name="Hayes R."/>
            <person name="Keri Z."/>
            <person name="Labutti K."/>
            <person name="Lipzen A."/>
            <person name="Lombard V."/>
            <person name="Magnuson J."/>
            <person name="Maillard F."/>
            <person name="Morin E."/>
            <person name="Murat C."/>
            <person name="Nolan M."/>
            <person name="Ohm R."/>
            <person name="Pangilinan J."/>
            <person name="Pereira M."/>
            <person name="Perotto S."/>
            <person name="Peter M."/>
            <person name="Riley R."/>
            <person name="Sitrit Y."/>
            <person name="Stielow B."/>
            <person name="Szollosi G."/>
            <person name="Zifcakova L."/>
            <person name="Stursova M."/>
            <person name="Spatafora J.W."/>
            <person name="Tedersoo L."/>
            <person name="Vaario L.-M."/>
            <person name="Yamada A."/>
            <person name="Yan M."/>
            <person name="Wang P."/>
            <person name="Xu J."/>
            <person name="Bruns T."/>
            <person name="Baldrian P."/>
            <person name="Vilgalys R."/>
            <person name="Henrissat B."/>
            <person name="Grigoriev I.V."/>
            <person name="Hibbett D."/>
            <person name="Nagy L.G."/>
            <person name="Martin F.M."/>
        </authorList>
    </citation>
    <scope>NUCLEOTIDE SEQUENCE</scope>
    <source>
        <strain evidence="4">UH-Tt-Lm1</strain>
    </source>
</reference>
<feature type="transmembrane region" description="Helical" evidence="2">
    <location>
        <begin position="322"/>
        <end position="340"/>
    </location>
</feature>
<comment type="caution">
    <text evidence="4">The sequence shown here is derived from an EMBL/GenBank/DDBJ whole genome shotgun (WGS) entry which is preliminary data.</text>
</comment>
<feature type="transmembrane region" description="Helical" evidence="2">
    <location>
        <begin position="177"/>
        <end position="199"/>
    </location>
</feature>
<feature type="compositionally biased region" description="Polar residues" evidence="1">
    <location>
        <begin position="45"/>
        <end position="55"/>
    </location>
</feature>
<feature type="domain" description="DUF6535" evidence="3">
    <location>
        <begin position="90"/>
        <end position="261"/>
    </location>
</feature>
<evidence type="ECO:0000313" key="4">
    <source>
        <dbReference type="EMBL" id="KAF9780443.1"/>
    </source>
</evidence>
<evidence type="ECO:0000256" key="1">
    <source>
        <dbReference type="SAM" id="MobiDB-lite"/>
    </source>
</evidence>
<evidence type="ECO:0000259" key="3">
    <source>
        <dbReference type="Pfam" id="PF20153"/>
    </source>
</evidence>
<gene>
    <name evidence="4" type="ORF">BJ322DRAFT_293502</name>
</gene>
<keyword evidence="5" id="KW-1185">Reference proteome</keyword>
<evidence type="ECO:0000256" key="2">
    <source>
        <dbReference type="SAM" id="Phobius"/>
    </source>
</evidence>
<keyword evidence="2" id="KW-0472">Membrane</keyword>
<organism evidence="4 5">
    <name type="scientific">Thelephora terrestris</name>
    <dbReference type="NCBI Taxonomy" id="56493"/>
    <lineage>
        <taxon>Eukaryota</taxon>
        <taxon>Fungi</taxon>
        <taxon>Dikarya</taxon>
        <taxon>Basidiomycota</taxon>
        <taxon>Agaricomycotina</taxon>
        <taxon>Agaricomycetes</taxon>
        <taxon>Thelephorales</taxon>
        <taxon>Thelephoraceae</taxon>
        <taxon>Thelephora</taxon>
    </lineage>
</organism>
<protein>
    <recommendedName>
        <fullName evidence="3">DUF6535 domain-containing protein</fullName>
    </recommendedName>
</protein>
<dbReference type="InterPro" id="IPR045338">
    <property type="entry name" value="DUF6535"/>
</dbReference>